<keyword evidence="3" id="KW-1185">Reference proteome</keyword>
<evidence type="ECO:0000313" key="2">
    <source>
        <dbReference type="EMBL" id="GAA3116237.1"/>
    </source>
</evidence>
<dbReference type="Proteomes" id="UP001500893">
    <property type="component" value="Unassembled WGS sequence"/>
</dbReference>
<name>A0ABP6ML63_9ACTN</name>
<evidence type="ECO:0000313" key="3">
    <source>
        <dbReference type="Proteomes" id="UP001500893"/>
    </source>
</evidence>
<feature type="compositionally biased region" description="Basic and acidic residues" evidence="1">
    <location>
        <begin position="139"/>
        <end position="153"/>
    </location>
</feature>
<feature type="region of interest" description="Disordered" evidence="1">
    <location>
        <begin position="110"/>
        <end position="171"/>
    </location>
</feature>
<sequence>MAVAAYGKRASTVYSSGRAAAADGPQWRSRWTRWAVSLLPSPSAARPCADGGEQGLVEWEGWRVEVARGVERAGAPVEVPGQQRDGLPGHDPNAHGQCLVSRLVVGSGGEVGEDGRGLGGGRLELTEQGRRRVLGGEGGDGRDESSGALRERQQAWSAAGSASARTGALAW</sequence>
<comment type="caution">
    <text evidence="2">The sequence shown here is derived from an EMBL/GenBank/DDBJ whole genome shotgun (WGS) entry which is preliminary data.</text>
</comment>
<feature type="region of interest" description="Disordered" evidence="1">
    <location>
        <begin position="1"/>
        <end position="25"/>
    </location>
</feature>
<feature type="region of interest" description="Disordered" evidence="1">
    <location>
        <begin position="74"/>
        <end position="95"/>
    </location>
</feature>
<protein>
    <submittedName>
        <fullName evidence="2">Uncharacterized protein</fullName>
    </submittedName>
</protein>
<gene>
    <name evidence="2" type="ORF">GCM10010521_00070</name>
</gene>
<evidence type="ECO:0000256" key="1">
    <source>
        <dbReference type="SAM" id="MobiDB-lite"/>
    </source>
</evidence>
<reference evidence="3" key="1">
    <citation type="journal article" date="2019" name="Int. J. Syst. Evol. Microbiol.">
        <title>The Global Catalogue of Microorganisms (GCM) 10K type strain sequencing project: providing services to taxonomists for standard genome sequencing and annotation.</title>
        <authorList>
            <consortium name="The Broad Institute Genomics Platform"/>
            <consortium name="The Broad Institute Genome Sequencing Center for Infectious Disease"/>
            <person name="Wu L."/>
            <person name="Ma J."/>
        </authorList>
    </citation>
    <scope>NUCLEOTIDE SEQUENCE [LARGE SCALE GENOMIC DNA]</scope>
    <source>
        <strain evidence="3">JCM 11574</strain>
    </source>
</reference>
<feature type="compositionally biased region" description="Low complexity" evidence="1">
    <location>
        <begin position="155"/>
        <end position="171"/>
    </location>
</feature>
<organism evidence="2 3">
    <name type="scientific">Streptomyces rameus</name>
    <dbReference type="NCBI Taxonomy" id="68261"/>
    <lineage>
        <taxon>Bacteria</taxon>
        <taxon>Bacillati</taxon>
        <taxon>Actinomycetota</taxon>
        <taxon>Actinomycetes</taxon>
        <taxon>Kitasatosporales</taxon>
        <taxon>Streptomycetaceae</taxon>
        <taxon>Streptomyces</taxon>
    </lineage>
</organism>
<accession>A0ABP6ML63</accession>
<proteinExistence type="predicted"/>
<dbReference type="EMBL" id="BAAAVM010000001">
    <property type="protein sequence ID" value="GAA3116237.1"/>
    <property type="molecule type" value="Genomic_DNA"/>
</dbReference>